<proteinExistence type="predicted"/>
<evidence type="ECO:0000313" key="3">
    <source>
        <dbReference type="EMBL" id="CAK5274430.1"/>
    </source>
</evidence>
<evidence type="ECO:0008006" key="5">
    <source>
        <dbReference type="Google" id="ProtNLM"/>
    </source>
</evidence>
<comment type="caution">
    <text evidence="3">The sequence shown here is derived from an EMBL/GenBank/DDBJ whole genome shotgun (WGS) entry which is preliminary data.</text>
</comment>
<dbReference type="Proteomes" id="UP001295794">
    <property type="component" value="Unassembled WGS sequence"/>
</dbReference>
<protein>
    <recommendedName>
        <fullName evidence="5">Clp1-like protein</fullName>
    </recommendedName>
</protein>
<organism evidence="3 4">
    <name type="scientific">Mycena citricolor</name>
    <dbReference type="NCBI Taxonomy" id="2018698"/>
    <lineage>
        <taxon>Eukaryota</taxon>
        <taxon>Fungi</taxon>
        <taxon>Dikarya</taxon>
        <taxon>Basidiomycota</taxon>
        <taxon>Agaricomycotina</taxon>
        <taxon>Agaricomycetes</taxon>
        <taxon>Agaricomycetidae</taxon>
        <taxon>Agaricales</taxon>
        <taxon>Marasmiineae</taxon>
        <taxon>Mycenaceae</taxon>
        <taxon>Mycena</taxon>
    </lineage>
</organism>
<gene>
    <name evidence="3" type="ORF">MYCIT1_LOCUS21643</name>
    <name evidence="2" type="ORF">MYCIT1_LOCUS951</name>
</gene>
<dbReference type="EMBL" id="CAVNYO010000402">
    <property type="protein sequence ID" value="CAK5274430.1"/>
    <property type="molecule type" value="Genomic_DNA"/>
</dbReference>
<dbReference type="AlphaFoldDB" id="A0AAD2HGM9"/>
<feature type="compositionally biased region" description="Polar residues" evidence="1">
    <location>
        <begin position="22"/>
        <end position="43"/>
    </location>
</feature>
<feature type="region of interest" description="Disordered" evidence="1">
    <location>
        <begin position="400"/>
        <end position="419"/>
    </location>
</feature>
<feature type="compositionally biased region" description="Basic and acidic residues" evidence="1">
    <location>
        <begin position="44"/>
        <end position="84"/>
    </location>
</feature>
<feature type="region of interest" description="Disordered" evidence="1">
    <location>
        <begin position="1"/>
        <end position="113"/>
    </location>
</feature>
<reference evidence="3" key="1">
    <citation type="submission" date="2023-11" db="EMBL/GenBank/DDBJ databases">
        <authorList>
            <person name="De Vega J J."/>
            <person name="De Vega J J."/>
        </authorList>
    </citation>
    <scope>NUCLEOTIDE SEQUENCE</scope>
</reference>
<accession>A0AAD2HGM9</accession>
<keyword evidence="4" id="KW-1185">Reference proteome</keyword>
<sequence>MPPALQPRQTRHARENAAPFPASSSAQKPSTTFTKSHQYSSSSFHDRLRAGLRDRDPERAKRVKAARERKATRKAAKDAAGKDGKGKKKNRTKPAVLEFDLPPGPADVDAEDTAASSSKIRSFHLPRFLARRDIAEDELGVNAELLLSVAPEFASEGTEGTTLEPGQLAYIRDVMKELGPGLLRTVASASVEDMSKTTLVPDMVLRLNDQGSDYPPPTVLLAVYRTPSTSPSTTATQVVLLPAHTNVLALYCSRIPTLPPTPPVPAHVVDSESGTLDPSRVRVPVQPLRLPSPSTFPQLLSFLYTKRADNLSKALLPPGPMSATVNAASSTRAQATLLAQTYTSQALLKHAMDVHGLWSNATVLGIDDDPLWEVIENTWEILMWSLALSVGRPGIMAVSEDVPPEASADGKVGQSSRGE</sequence>
<dbReference type="EMBL" id="CAVNYO010000014">
    <property type="protein sequence ID" value="CAK5262333.1"/>
    <property type="molecule type" value="Genomic_DNA"/>
</dbReference>
<evidence type="ECO:0000256" key="1">
    <source>
        <dbReference type="SAM" id="MobiDB-lite"/>
    </source>
</evidence>
<evidence type="ECO:0000313" key="2">
    <source>
        <dbReference type="EMBL" id="CAK5262333.1"/>
    </source>
</evidence>
<name>A0AAD2HGM9_9AGAR</name>
<evidence type="ECO:0000313" key="4">
    <source>
        <dbReference type="Proteomes" id="UP001295794"/>
    </source>
</evidence>